<dbReference type="Gene3D" id="2.60.40.420">
    <property type="entry name" value="Cupredoxins - blue copper proteins"/>
    <property type="match status" value="3"/>
</dbReference>
<dbReference type="PANTHER" id="PTHR11709:SF71">
    <property type="entry name" value="OXIDOREDUCTASE TPCJ"/>
    <property type="match status" value="1"/>
</dbReference>
<dbReference type="Pfam" id="PF00394">
    <property type="entry name" value="Cu-oxidase"/>
    <property type="match status" value="1"/>
</dbReference>
<protein>
    <submittedName>
        <fullName evidence="9">Multicopper oxidase</fullName>
    </submittedName>
</protein>
<comment type="similarity">
    <text evidence="1">Belongs to the multicopper oxidase family.</text>
</comment>
<gene>
    <name evidence="9" type="ORF">K460DRAFT_379147</name>
</gene>
<dbReference type="InterPro" id="IPR011706">
    <property type="entry name" value="Cu-oxidase_C"/>
</dbReference>
<keyword evidence="4" id="KW-0186">Copper</keyword>
<evidence type="ECO:0000256" key="3">
    <source>
        <dbReference type="ARBA" id="ARBA00023002"/>
    </source>
</evidence>
<reference evidence="9" key="1">
    <citation type="submission" date="2020-01" db="EMBL/GenBank/DDBJ databases">
        <authorList>
            <consortium name="DOE Joint Genome Institute"/>
            <person name="Haridas S."/>
            <person name="Albert R."/>
            <person name="Binder M."/>
            <person name="Bloem J."/>
            <person name="Labutti K."/>
            <person name="Salamov A."/>
            <person name="Andreopoulos B."/>
            <person name="Baker S.E."/>
            <person name="Barry K."/>
            <person name="Bills G."/>
            <person name="Bluhm B.H."/>
            <person name="Cannon C."/>
            <person name="Castanera R."/>
            <person name="Culley D.E."/>
            <person name="Daum C."/>
            <person name="Ezra D."/>
            <person name="Gonzalez J.B."/>
            <person name="Henrissat B."/>
            <person name="Kuo A."/>
            <person name="Liang C."/>
            <person name="Lipzen A."/>
            <person name="Lutzoni F."/>
            <person name="Magnuson J."/>
            <person name="Mondo S."/>
            <person name="Nolan M."/>
            <person name="Ohm R."/>
            <person name="Pangilinan J."/>
            <person name="Park H.-J."/>
            <person name="Ramirez L."/>
            <person name="Alfaro M."/>
            <person name="Sun H."/>
            <person name="Tritt A."/>
            <person name="Yoshinaga Y."/>
            <person name="Zwiers L.-H."/>
            <person name="Turgeon B.G."/>
            <person name="Goodwin S.B."/>
            <person name="Spatafora J.W."/>
            <person name="Crous P.W."/>
            <person name="Grigoriev I.V."/>
        </authorList>
    </citation>
    <scope>NUCLEOTIDE SEQUENCE</scope>
    <source>
        <strain evidence="9">CBS 394.84</strain>
    </source>
</reference>
<dbReference type="FunFam" id="2.60.40.420:FF:000045">
    <property type="entry name" value="Laccase 2"/>
    <property type="match status" value="1"/>
</dbReference>
<keyword evidence="2" id="KW-0479">Metal-binding</keyword>
<dbReference type="GO" id="GO:0005507">
    <property type="term" value="F:copper ion binding"/>
    <property type="evidence" value="ECO:0007669"/>
    <property type="project" value="InterPro"/>
</dbReference>
<sequence>MPSSLIKAAALLLYLLPSVASFALPAEPLTPRVPWRKHGIWAGQRKRVGSQTGSGCNHGPSSRGCWNGNFSIDTDMDLQWPNTGKTVKYHLDITNTTLAPDGFERLMLLVNGQYPGPTIVADWGDDIEITVTNKLETNGTGIHWHGLRQLGSNEMDGVNGITECPVAPGDTTVYRFKATQYGTSWYHSHHSVQYGDGLVGSMLINGPATANYDIDLGVLPITDWFHAPIFTVNAASLHAAGPPTADNILINGTMTSTFGGKYAVTTLTPGKTHLLRVINTGINNYVHIALDGHPFTVISADFTPIVPYKATSIVLAVGQRYDIIINATETVDNYWLRVGTGGGKCDGPNANGNNTRSIFRYVGAKSENPSNSTAAIPLPGGCYDEANVVPYSKTIVPSKLPKELKFGFTNTAAQGNLVQWLVNGTPMTVDLDSPTLQAVVEKNSSFATSRHVFTVGEKHEWQYWVIQMDNATFSPPLPHPIHLHGHDFYVLDHQENAVWNGDISRLKTDNPIRRDTATLPAAGYLVLAFESDNPGAWLMHCHIPFHIAAGLGVQFLERESEIVGSIGSLQPMQQNCNKFSTWRKSKFPNGILINGDSGL</sequence>
<evidence type="ECO:0000259" key="7">
    <source>
        <dbReference type="Pfam" id="PF07731"/>
    </source>
</evidence>
<dbReference type="CDD" id="cd13901">
    <property type="entry name" value="CuRO_3_MaLCC_like"/>
    <property type="match status" value="1"/>
</dbReference>
<dbReference type="Pfam" id="PF07731">
    <property type="entry name" value="Cu-oxidase_2"/>
    <property type="match status" value="1"/>
</dbReference>
<evidence type="ECO:0000256" key="5">
    <source>
        <dbReference type="SAM" id="SignalP"/>
    </source>
</evidence>
<dbReference type="InterPro" id="IPR033138">
    <property type="entry name" value="Cu_oxidase_CS"/>
</dbReference>
<dbReference type="PROSITE" id="PS00080">
    <property type="entry name" value="MULTICOPPER_OXIDASE2"/>
    <property type="match status" value="1"/>
</dbReference>
<evidence type="ECO:0000313" key="10">
    <source>
        <dbReference type="Proteomes" id="UP000800039"/>
    </source>
</evidence>
<name>A0A9P4GDW5_9PLEO</name>
<feature type="domain" description="Plastocyanin-like" evidence="7">
    <location>
        <begin position="438"/>
        <end position="559"/>
    </location>
</feature>
<dbReference type="InterPro" id="IPR008972">
    <property type="entry name" value="Cupredoxin"/>
</dbReference>
<feature type="chain" id="PRO_5040431778" evidence="5">
    <location>
        <begin position="22"/>
        <end position="599"/>
    </location>
</feature>
<dbReference type="CDD" id="cd13880">
    <property type="entry name" value="CuRO_2_MaLCC_like"/>
    <property type="match status" value="1"/>
</dbReference>
<evidence type="ECO:0000256" key="2">
    <source>
        <dbReference type="ARBA" id="ARBA00022723"/>
    </source>
</evidence>
<organism evidence="9 10">
    <name type="scientific">Cucurbitaria berberidis CBS 394.84</name>
    <dbReference type="NCBI Taxonomy" id="1168544"/>
    <lineage>
        <taxon>Eukaryota</taxon>
        <taxon>Fungi</taxon>
        <taxon>Dikarya</taxon>
        <taxon>Ascomycota</taxon>
        <taxon>Pezizomycotina</taxon>
        <taxon>Dothideomycetes</taxon>
        <taxon>Pleosporomycetidae</taxon>
        <taxon>Pleosporales</taxon>
        <taxon>Pleosporineae</taxon>
        <taxon>Cucurbitariaceae</taxon>
        <taxon>Cucurbitaria</taxon>
    </lineage>
</organism>
<dbReference type="EMBL" id="ML976617">
    <property type="protein sequence ID" value="KAF1844153.1"/>
    <property type="molecule type" value="Genomic_DNA"/>
</dbReference>
<feature type="signal peptide" evidence="5">
    <location>
        <begin position="1"/>
        <end position="21"/>
    </location>
</feature>
<evidence type="ECO:0000313" key="9">
    <source>
        <dbReference type="EMBL" id="KAF1844153.1"/>
    </source>
</evidence>
<evidence type="ECO:0000259" key="6">
    <source>
        <dbReference type="Pfam" id="PF00394"/>
    </source>
</evidence>
<dbReference type="FunFam" id="2.60.40.420:FF:000021">
    <property type="entry name" value="Extracellular dihydrogeodin oxidase/laccase"/>
    <property type="match status" value="1"/>
</dbReference>
<dbReference type="GO" id="GO:0016491">
    <property type="term" value="F:oxidoreductase activity"/>
    <property type="evidence" value="ECO:0007669"/>
    <property type="project" value="UniProtKB-KW"/>
</dbReference>
<evidence type="ECO:0000259" key="8">
    <source>
        <dbReference type="Pfam" id="PF07732"/>
    </source>
</evidence>
<dbReference type="RefSeq" id="XP_040786716.1">
    <property type="nucleotide sequence ID" value="XM_040935149.1"/>
</dbReference>
<dbReference type="Proteomes" id="UP000800039">
    <property type="component" value="Unassembled WGS sequence"/>
</dbReference>
<accession>A0A9P4GDW5</accession>
<comment type="caution">
    <text evidence="9">The sequence shown here is derived from an EMBL/GenBank/DDBJ whole genome shotgun (WGS) entry which is preliminary data.</text>
</comment>
<keyword evidence="3" id="KW-0560">Oxidoreductase</keyword>
<dbReference type="CDD" id="cd13854">
    <property type="entry name" value="CuRO_1_MaLCC_like"/>
    <property type="match status" value="1"/>
</dbReference>
<dbReference type="InterPro" id="IPR001117">
    <property type="entry name" value="Cu-oxidase_2nd"/>
</dbReference>
<dbReference type="InterPro" id="IPR002355">
    <property type="entry name" value="Cu_oxidase_Cu_BS"/>
</dbReference>
<feature type="domain" description="Plastocyanin-like" evidence="6">
    <location>
        <begin position="218"/>
        <end position="364"/>
    </location>
</feature>
<proteinExistence type="inferred from homology"/>
<dbReference type="InterPro" id="IPR045087">
    <property type="entry name" value="Cu-oxidase_fam"/>
</dbReference>
<evidence type="ECO:0000256" key="4">
    <source>
        <dbReference type="ARBA" id="ARBA00023008"/>
    </source>
</evidence>
<dbReference type="SUPFAM" id="SSF49503">
    <property type="entry name" value="Cupredoxins"/>
    <property type="match status" value="3"/>
</dbReference>
<evidence type="ECO:0000256" key="1">
    <source>
        <dbReference type="ARBA" id="ARBA00010609"/>
    </source>
</evidence>
<dbReference type="PROSITE" id="PS00079">
    <property type="entry name" value="MULTICOPPER_OXIDASE1"/>
    <property type="match status" value="1"/>
</dbReference>
<dbReference type="AlphaFoldDB" id="A0A9P4GDW5"/>
<feature type="domain" description="Plastocyanin-like" evidence="8">
    <location>
        <begin position="93"/>
        <end position="207"/>
    </location>
</feature>
<dbReference type="InterPro" id="IPR011707">
    <property type="entry name" value="Cu-oxidase-like_N"/>
</dbReference>
<keyword evidence="10" id="KW-1185">Reference proteome</keyword>
<dbReference type="OrthoDB" id="2121828at2759"/>
<dbReference type="PANTHER" id="PTHR11709">
    <property type="entry name" value="MULTI-COPPER OXIDASE"/>
    <property type="match status" value="1"/>
</dbReference>
<dbReference type="GeneID" id="63852400"/>
<dbReference type="Pfam" id="PF07732">
    <property type="entry name" value="Cu-oxidase_3"/>
    <property type="match status" value="1"/>
</dbReference>
<keyword evidence="5" id="KW-0732">Signal</keyword>